<organism evidence="1 2">
    <name type="scientific">Lojkania enalia</name>
    <dbReference type="NCBI Taxonomy" id="147567"/>
    <lineage>
        <taxon>Eukaryota</taxon>
        <taxon>Fungi</taxon>
        <taxon>Dikarya</taxon>
        <taxon>Ascomycota</taxon>
        <taxon>Pezizomycotina</taxon>
        <taxon>Dothideomycetes</taxon>
        <taxon>Pleosporomycetidae</taxon>
        <taxon>Pleosporales</taxon>
        <taxon>Pleosporales incertae sedis</taxon>
        <taxon>Lojkania</taxon>
    </lineage>
</organism>
<dbReference type="Pfam" id="PF06764">
    <property type="entry name" value="DUF1223"/>
    <property type="match status" value="1"/>
</dbReference>
<proteinExistence type="predicted"/>
<dbReference type="EMBL" id="ML986634">
    <property type="protein sequence ID" value="KAF2262932.1"/>
    <property type="molecule type" value="Genomic_DNA"/>
</dbReference>
<dbReference type="InterPro" id="IPR010634">
    <property type="entry name" value="DUF1223"/>
</dbReference>
<protein>
    <submittedName>
        <fullName evidence="1">Uncharacterized protein</fullName>
    </submittedName>
</protein>
<name>A0A9P4N204_9PLEO</name>
<comment type="caution">
    <text evidence="1">The sequence shown here is derived from an EMBL/GenBank/DDBJ whole genome shotgun (WGS) entry which is preliminary data.</text>
</comment>
<evidence type="ECO:0000313" key="2">
    <source>
        <dbReference type="Proteomes" id="UP000800093"/>
    </source>
</evidence>
<dbReference type="Proteomes" id="UP000800093">
    <property type="component" value="Unassembled WGS sequence"/>
</dbReference>
<sequence length="214" mass="23483">MAAIIADNVRKLFRRKNVPPLVCSVDLGPDGHPIGDDPNHKHTAACFISFDPLAVVDPNLLLLTYNVIIFDHLGWKDTYASAAWDQRQRTYAKKWKCSNLFTPQVVVNGVADGSSAGGMVDVPNVVRQARSMQEIRIESDRAEAEPYDILVVLYQGAEEIIKIGKGPNKGKKLKHRNVVTNVMKIGEWAGGNMTMPLPAPKSVMQPGEDAAVLI</sequence>
<dbReference type="OrthoDB" id="938668at2759"/>
<keyword evidence="2" id="KW-1185">Reference proteome</keyword>
<reference evidence="2" key="1">
    <citation type="journal article" date="2020" name="Stud. Mycol.">
        <title>101 Dothideomycetes genomes: A test case for predicting lifestyles and emergence of pathogens.</title>
        <authorList>
            <person name="Haridas S."/>
            <person name="Albert R."/>
            <person name="Binder M."/>
            <person name="Bloem J."/>
            <person name="LaButti K."/>
            <person name="Salamov A."/>
            <person name="Andreopoulos B."/>
            <person name="Baker S."/>
            <person name="Barry K."/>
            <person name="Bills G."/>
            <person name="Bluhm B."/>
            <person name="Cannon C."/>
            <person name="Castanera R."/>
            <person name="Culley D."/>
            <person name="Daum C."/>
            <person name="Ezra D."/>
            <person name="Gonzalez J."/>
            <person name="Henrissat B."/>
            <person name="Kuo A."/>
            <person name="Liang C."/>
            <person name="Lipzen A."/>
            <person name="Lutzoni F."/>
            <person name="Magnuson J."/>
            <person name="Mondo S."/>
            <person name="Nolan M."/>
            <person name="Ohm R."/>
            <person name="Pangilinan J."/>
            <person name="Park H.-J."/>
            <person name="Ramirez L."/>
            <person name="Alfaro M."/>
            <person name="Sun H."/>
            <person name="Tritt A."/>
            <person name="Yoshinaga Y."/>
            <person name="Zwiers L.-H."/>
            <person name="Turgeon B."/>
            <person name="Goodwin S."/>
            <person name="Spatafora J."/>
            <person name="Crous P."/>
            <person name="Grigoriev I."/>
        </authorList>
    </citation>
    <scope>NUCLEOTIDE SEQUENCE [LARGE SCALE GENOMIC DNA]</scope>
    <source>
        <strain evidence="2">CBS 304.66</strain>
    </source>
</reference>
<accession>A0A9P4N204</accession>
<dbReference type="PANTHER" id="PTHR36057:SF1">
    <property type="entry name" value="LIPOPROTEIN LIPID ATTACHMENT SITE-LIKE PROTEIN, PUTATIVE (DUF1223)-RELATED"/>
    <property type="match status" value="1"/>
</dbReference>
<dbReference type="PANTHER" id="PTHR36057">
    <property type="match status" value="1"/>
</dbReference>
<dbReference type="InterPro" id="IPR036249">
    <property type="entry name" value="Thioredoxin-like_sf"/>
</dbReference>
<dbReference type="SUPFAM" id="SSF52833">
    <property type="entry name" value="Thioredoxin-like"/>
    <property type="match status" value="1"/>
</dbReference>
<evidence type="ECO:0000313" key="1">
    <source>
        <dbReference type="EMBL" id="KAF2262932.1"/>
    </source>
</evidence>
<gene>
    <name evidence="1" type="ORF">CC78DRAFT_554334</name>
</gene>
<dbReference type="AlphaFoldDB" id="A0A9P4N204"/>